<feature type="transmembrane region" description="Helical" evidence="1">
    <location>
        <begin position="58"/>
        <end position="76"/>
    </location>
</feature>
<dbReference type="RefSeq" id="WP_147829312.1">
    <property type="nucleotide sequence ID" value="NZ_BPQG01000025.1"/>
</dbReference>
<name>A0ABQ4QFG2_9HYPH</name>
<evidence type="ECO:0000313" key="2">
    <source>
        <dbReference type="EMBL" id="GJD43933.1"/>
    </source>
</evidence>
<feature type="transmembrane region" description="Helical" evidence="1">
    <location>
        <begin position="7"/>
        <end position="26"/>
    </location>
</feature>
<keyword evidence="1" id="KW-0472">Membrane</keyword>
<keyword evidence="1" id="KW-0812">Transmembrane</keyword>
<keyword evidence="1" id="KW-1133">Transmembrane helix</keyword>
<evidence type="ECO:0008006" key="4">
    <source>
        <dbReference type="Google" id="ProtNLM"/>
    </source>
</evidence>
<accession>A0ABQ4QFG2</accession>
<feature type="transmembrane region" description="Helical" evidence="1">
    <location>
        <begin position="38"/>
        <end position="53"/>
    </location>
</feature>
<dbReference type="Proteomes" id="UP001055117">
    <property type="component" value="Unassembled WGS sequence"/>
</dbReference>
<keyword evidence="3" id="KW-1185">Reference proteome</keyword>
<gene>
    <name evidence="2" type="ORF">AFCDBAGC_1795</name>
</gene>
<sequence length="114" mass="12028">MQPFFRVTAWLVVAALVFVTLSPIGLRPSVAPANVERALAYGALGMLFVLAYPRRWPVVLAGVVALAAILELGQGLTLTRHGRLSDFLVKGGAAMLGTVLALAATSIASRRTRS</sequence>
<feature type="transmembrane region" description="Helical" evidence="1">
    <location>
        <begin position="88"/>
        <end position="108"/>
    </location>
</feature>
<evidence type="ECO:0000313" key="3">
    <source>
        <dbReference type="Proteomes" id="UP001055117"/>
    </source>
</evidence>
<protein>
    <recommendedName>
        <fullName evidence="4">VanZ family protein</fullName>
    </recommendedName>
</protein>
<comment type="caution">
    <text evidence="2">The sequence shown here is derived from an EMBL/GenBank/DDBJ whole genome shotgun (WGS) entry which is preliminary data.</text>
</comment>
<evidence type="ECO:0000256" key="1">
    <source>
        <dbReference type="SAM" id="Phobius"/>
    </source>
</evidence>
<dbReference type="EMBL" id="BPQG01000025">
    <property type="protein sequence ID" value="GJD43933.1"/>
    <property type="molecule type" value="Genomic_DNA"/>
</dbReference>
<proteinExistence type="predicted"/>
<reference evidence="2 3" key="1">
    <citation type="journal article" date="2021" name="Front. Microbiol.">
        <title>Comprehensive Comparative Genomics and Phenotyping of Methylobacterium Species.</title>
        <authorList>
            <person name="Alessa O."/>
            <person name="Ogura Y."/>
            <person name="Fujitani Y."/>
            <person name="Takami H."/>
            <person name="Hayashi T."/>
            <person name="Sahin N."/>
            <person name="Tani A."/>
        </authorList>
    </citation>
    <scope>NUCLEOTIDE SEQUENCE [LARGE SCALE GENOMIC DNA]</scope>
    <source>
        <strain evidence="2 3">DSM 23679</strain>
    </source>
</reference>
<organism evidence="2 3">
    <name type="scientific">Methylobacterium cerastii</name>
    <dbReference type="NCBI Taxonomy" id="932741"/>
    <lineage>
        <taxon>Bacteria</taxon>
        <taxon>Pseudomonadati</taxon>
        <taxon>Pseudomonadota</taxon>
        <taxon>Alphaproteobacteria</taxon>
        <taxon>Hyphomicrobiales</taxon>
        <taxon>Methylobacteriaceae</taxon>
        <taxon>Methylobacterium</taxon>
    </lineage>
</organism>